<feature type="transmembrane region" description="Helical" evidence="1">
    <location>
        <begin position="6"/>
        <end position="25"/>
    </location>
</feature>
<comment type="caution">
    <text evidence="2">The sequence shown here is derived from an EMBL/GenBank/DDBJ whole genome shotgun (WGS) entry which is preliminary data.</text>
</comment>
<organism evidence="2 3">
    <name type="scientific">Tigriopus californicus</name>
    <name type="common">Marine copepod</name>
    <dbReference type="NCBI Taxonomy" id="6832"/>
    <lineage>
        <taxon>Eukaryota</taxon>
        <taxon>Metazoa</taxon>
        <taxon>Ecdysozoa</taxon>
        <taxon>Arthropoda</taxon>
        <taxon>Crustacea</taxon>
        <taxon>Multicrustacea</taxon>
        <taxon>Hexanauplia</taxon>
        <taxon>Copepoda</taxon>
        <taxon>Harpacticoida</taxon>
        <taxon>Harpacticidae</taxon>
        <taxon>Tigriopus</taxon>
    </lineage>
</organism>
<protein>
    <submittedName>
        <fullName evidence="2">Uncharacterized protein</fullName>
    </submittedName>
</protein>
<dbReference type="EMBL" id="VCGU01000002">
    <property type="protein sequence ID" value="TRY79512.1"/>
    <property type="molecule type" value="Genomic_DNA"/>
</dbReference>
<evidence type="ECO:0000256" key="1">
    <source>
        <dbReference type="SAM" id="Phobius"/>
    </source>
</evidence>
<keyword evidence="1" id="KW-0472">Membrane</keyword>
<dbReference type="Proteomes" id="UP000318571">
    <property type="component" value="Chromosome 6"/>
</dbReference>
<keyword evidence="1" id="KW-1133">Transmembrane helix</keyword>
<reference evidence="2 3" key="1">
    <citation type="journal article" date="2018" name="Nat. Ecol. Evol.">
        <title>Genomic signatures of mitonuclear coevolution across populations of Tigriopus californicus.</title>
        <authorList>
            <person name="Barreto F.S."/>
            <person name="Watson E.T."/>
            <person name="Lima T.G."/>
            <person name="Willett C.S."/>
            <person name="Edmands S."/>
            <person name="Li W."/>
            <person name="Burton R.S."/>
        </authorList>
    </citation>
    <scope>NUCLEOTIDE SEQUENCE [LARGE SCALE GENOMIC DNA]</scope>
    <source>
        <strain evidence="2 3">San Diego</strain>
    </source>
</reference>
<keyword evidence="3" id="KW-1185">Reference proteome</keyword>
<proteinExistence type="predicted"/>
<sequence length="130" mass="14732">MVGHGLDAELAIIIIIIIVITTSTINTSSTSTNTNTETKTNIIIIPARNENWQYDIFFFWIQNCSPILENKVTERDEISPSPICPFLPNLSPKLTTPLQVVELEPLNIVPELIFSRPYLYLYISIHIFDG</sequence>
<accession>A0A553PPB3</accession>
<keyword evidence="1" id="KW-0812">Transmembrane</keyword>
<evidence type="ECO:0000313" key="2">
    <source>
        <dbReference type="EMBL" id="TRY79512.1"/>
    </source>
</evidence>
<gene>
    <name evidence="2" type="ORF">TCAL_05121</name>
</gene>
<evidence type="ECO:0000313" key="3">
    <source>
        <dbReference type="Proteomes" id="UP000318571"/>
    </source>
</evidence>
<name>A0A553PPB3_TIGCA</name>
<dbReference type="AlphaFoldDB" id="A0A553PPB3"/>